<evidence type="ECO:0000313" key="2">
    <source>
        <dbReference type="EMBL" id="QUS35372.1"/>
    </source>
</evidence>
<feature type="transmembrane region" description="Helical" evidence="1">
    <location>
        <begin position="12"/>
        <end position="37"/>
    </location>
</feature>
<evidence type="ECO:0000313" key="3">
    <source>
        <dbReference type="Proteomes" id="UP000679284"/>
    </source>
</evidence>
<dbReference type="RefSeq" id="WP_211784620.1">
    <property type="nucleotide sequence ID" value="NZ_CP047289.1"/>
</dbReference>
<protein>
    <submittedName>
        <fullName evidence="2">Uncharacterized protein</fullName>
    </submittedName>
</protein>
<keyword evidence="1" id="KW-0472">Membrane</keyword>
<gene>
    <name evidence="2" type="ORF">GR316_03245</name>
</gene>
<dbReference type="KEGG" id="fap:GR316_03245"/>
<keyword evidence="3" id="KW-1185">Reference proteome</keyword>
<dbReference type="EMBL" id="CP047289">
    <property type="protein sequence ID" value="QUS35372.1"/>
    <property type="molecule type" value="Genomic_DNA"/>
</dbReference>
<dbReference type="AlphaFoldDB" id="A0A8J8MRE2"/>
<name>A0A8J8MRE2_9RHOB</name>
<dbReference type="Proteomes" id="UP000679284">
    <property type="component" value="Chromosome"/>
</dbReference>
<organism evidence="2 3">
    <name type="scientific">Falsirhodobacter algicola</name>
    <dbReference type="NCBI Taxonomy" id="2692330"/>
    <lineage>
        <taxon>Bacteria</taxon>
        <taxon>Pseudomonadati</taxon>
        <taxon>Pseudomonadota</taxon>
        <taxon>Alphaproteobacteria</taxon>
        <taxon>Rhodobacterales</taxon>
        <taxon>Paracoccaceae</taxon>
        <taxon>Falsirhodobacter</taxon>
    </lineage>
</organism>
<accession>A0A8J8MRE2</accession>
<reference evidence="2" key="1">
    <citation type="submission" date="2020-01" db="EMBL/GenBank/DDBJ databases">
        <authorList>
            <person name="Yang Y."/>
            <person name="Kwon Y.M."/>
        </authorList>
    </citation>
    <scope>NUCLEOTIDE SEQUENCE</scope>
    <source>
        <strain evidence="2">PG104</strain>
    </source>
</reference>
<keyword evidence="1" id="KW-1133">Transmembrane helix</keyword>
<evidence type="ECO:0000256" key="1">
    <source>
        <dbReference type="SAM" id="Phobius"/>
    </source>
</evidence>
<sequence length="46" mass="5142">MSQISVGHLYFFAFWGLGIICCFAAIGLAFVLIRALFFKPQDDGQE</sequence>
<keyword evidence="1" id="KW-0812">Transmembrane</keyword>
<proteinExistence type="predicted"/>